<evidence type="ECO:0000313" key="1">
    <source>
        <dbReference type="EMBL" id="KAJ0044677.1"/>
    </source>
</evidence>
<dbReference type="EMBL" id="CM047738">
    <property type="protein sequence ID" value="KAJ0044677.1"/>
    <property type="molecule type" value="Genomic_DNA"/>
</dbReference>
<comment type="caution">
    <text evidence="1">The sequence shown here is derived from an EMBL/GenBank/DDBJ whole genome shotgun (WGS) entry which is preliminary data.</text>
</comment>
<sequence>MKVIREMTLMTCIPSLLNSASLDNMVIKSHACVFNEFKDSNGSFEASLAEDVRGMLSLYEASNLRVHGDNILDEALTFTINHLESWVATQPSSPLAGQVKHALTRPLRKSLPRLEARYYMSIYHEEASHNEVILTFAKLDFNILQKLHQKELSAITKWWKDLNFAQELPFARDRIVECYFWILGVYFEPEYLMGRRFLNKVISITSIIDDMYDVYGTIDELELLTSVVERWNISVIDQLPDYMKLCYKALLDIYSEIEPEMADQGKLYRLDFAKEAHEQKRGHVASAIECHMKDHGVSEEETLKVFREQIANAWKDINEAFLKPTAFPLPLLERILNFTRVIDLLYKADDCYTNSYLTKDHVASLLRDPVQL</sequence>
<reference evidence="2" key="1">
    <citation type="journal article" date="2023" name="G3 (Bethesda)">
        <title>Genome assembly and association tests identify interacting loci associated with vigor, precocity, and sex in interspecific pistachio rootstocks.</title>
        <authorList>
            <person name="Palmer W."/>
            <person name="Jacygrad E."/>
            <person name="Sagayaradj S."/>
            <person name="Cavanaugh K."/>
            <person name="Han R."/>
            <person name="Bertier L."/>
            <person name="Beede B."/>
            <person name="Kafkas S."/>
            <person name="Golino D."/>
            <person name="Preece J."/>
            <person name="Michelmore R."/>
        </authorList>
    </citation>
    <scope>NUCLEOTIDE SEQUENCE [LARGE SCALE GENOMIC DNA]</scope>
</reference>
<accession>A0ACC0Z196</accession>
<evidence type="ECO:0000313" key="2">
    <source>
        <dbReference type="Proteomes" id="UP001163603"/>
    </source>
</evidence>
<dbReference type="Proteomes" id="UP001163603">
    <property type="component" value="Chromosome 3"/>
</dbReference>
<organism evidence="1 2">
    <name type="scientific">Pistacia integerrima</name>
    <dbReference type="NCBI Taxonomy" id="434235"/>
    <lineage>
        <taxon>Eukaryota</taxon>
        <taxon>Viridiplantae</taxon>
        <taxon>Streptophyta</taxon>
        <taxon>Embryophyta</taxon>
        <taxon>Tracheophyta</taxon>
        <taxon>Spermatophyta</taxon>
        <taxon>Magnoliopsida</taxon>
        <taxon>eudicotyledons</taxon>
        <taxon>Gunneridae</taxon>
        <taxon>Pentapetalae</taxon>
        <taxon>rosids</taxon>
        <taxon>malvids</taxon>
        <taxon>Sapindales</taxon>
        <taxon>Anacardiaceae</taxon>
        <taxon>Pistacia</taxon>
    </lineage>
</organism>
<keyword evidence="2" id="KW-1185">Reference proteome</keyword>
<protein>
    <submittedName>
        <fullName evidence="1">Uncharacterized protein</fullName>
    </submittedName>
</protein>
<proteinExistence type="predicted"/>
<name>A0ACC0Z196_9ROSI</name>
<gene>
    <name evidence="1" type="ORF">Pint_04338</name>
</gene>